<feature type="chain" id="PRO_5016357449" evidence="3">
    <location>
        <begin position="30"/>
        <end position="188"/>
    </location>
</feature>
<dbReference type="RefSeq" id="WP_009505893.1">
    <property type="nucleotide sequence ID" value="NZ_LIQE01000018.1"/>
</dbReference>
<keyword evidence="5" id="KW-1185">Reference proteome</keyword>
<accession>A0A327Y562</accession>
<gene>
    <name evidence="4" type="ORF">ATI53_102365</name>
</gene>
<keyword evidence="2" id="KW-0472">Membrane</keyword>
<keyword evidence="3" id="KW-0732">Signal</keyword>
<dbReference type="AlphaFoldDB" id="A0A327Y562"/>
<organism evidence="4 5">
    <name type="scientific">Salipiger aestuarii</name>
    <dbReference type="NCBI Taxonomy" id="568098"/>
    <lineage>
        <taxon>Bacteria</taxon>
        <taxon>Pseudomonadati</taxon>
        <taxon>Pseudomonadota</taxon>
        <taxon>Alphaproteobacteria</taxon>
        <taxon>Rhodobacterales</taxon>
        <taxon>Roseobacteraceae</taxon>
        <taxon>Salipiger</taxon>
    </lineage>
</organism>
<feature type="transmembrane region" description="Helical" evidence="2">
    <location>
        <begin position="40"/>
        <end position="58"/>
    </location>
</feature>
<evidence type="ECO:0000256" key="3">
    <source>
        <dbReference type="SAM" id="SignalP"/>
    </source>
</evidence>
<name>A0A327Y562_9RHOB</name>
<evidence type="ECO:0000256" key="2">
    <source>
        <dbReference type="SAM" id="Phobius"/>
    </source>
</evidence>
<keyword evidence="2" id="KW-1133">Transmembrane helix</keyword>
<feature type="region of interest" description="Disordered" evidence="1">
    <location>
        <begin position="59"/>
        <end position="85"/>
    </location>
</feature>
<feature type="signal peptide" evidence="3">
    <location>
        <begin position="1"/>
        <end position="29"/>
    </location>
</feature>
<evidence type="ECO:0000313" key="5">
    <source>
        <dbReference type="Proteomes" id="UP000249165"/>
    </source>
</evidence>
<dbReference type="EMBL" id="QLMG01000023">
    <property type="protein sequence ID" value="RAK15422.1"/>
    <property type="molecule type" value="Genomic_DNA"/>
</dbReference>
<proteinExistence type="predicted"/>
<dbReference type="OrthoDB" id="7876829at2"/>
<evidence type="ECO:0000313" key="4">
    <source>
        <dbReference type="EMBL" id="RAK15422.1"/>
    </source>
</evidence>
<protein>
    <submittedName>
        <fullName evidence="4">Uncharacterized protein</fullName>
    </submittedName>
</protein>
<dbReference type="Proteomes" id="UP000249165">
    <property type="component" value="Unassembled WGS sequence"/>
</dbReference>
<reference evidence="4 5" key="1">
    <citation type="submission" date="2018-06" db="EMBL/GenBank/DDBJ databases">
        <title>Genomic Encyclopedia of Archaeal and Bacterial Type Strains, Phase II (KMG-II): from individual species to whole genera.</title>
        <authorList>
            <person name="Goeker M."/>
        </authorList>
    </citation>
    <scope>NUCLEOTIDE SEQUENCE [LARGE SCALE GENOMIC DNA]</scope>
    <source>
        <strain evidence="4 5">DSM 22011</strain>
    </source>
</reference>
<feature type="compositionally biased region" description="Basic and acidic residues" evidence="1">
    <location>
        <begin position="59"/>
        <end position="81"/>
    </location>
</feature>
<evidence type="ECO:0000256" key="1">
    <source>
        <dbReference type="SAM" id="MobiDB-lite"/>
    </source>
</evidence>
<keyword evidence="2" id="KW-0812">Transmembrane</keyword>
<comment type="caution">
    <text evidence="4">The sequence shown here is derived from an EMBL/GenBank/DDBJ whole genome shotgun (WGS) entry which is preliminary data.</text>
</comment>
<sequence>MSSRFISTVLAVSMAITAIVPLTATPAPADTARTERRDDTARLLMGAAALAFVGTAIARHKDRDRHEDSRKKDPPRTVDPRRHAKNVGALPARCLVDLRRAGQAFDAACLAKRGVHPRALPQRCEITLRTRFGSSRAYDAACLSRSGYRADGGQARHRDDDRRRDANRYLPRPYQRGYDQRYILRPGH</sequence>